<dbReference type="SUPFAM" id="SSF48452">
    <property type="entry name" value="TPR-like"/>
    <property type="match status" value="1"/>
</dbReference>
<evidence type="ECO:0000313" key="2">
    <source>
        <dbReference type="EMBL" id="RVU01068.1"/>
    </source>
</evidence>
<reference evidence="2 3" key="1">
    <citation type="submission" date="2019-01" db="EMBL/GenBank/DDBJ databases">
        <authorList>
            <person name="Chen W.-M."/>
        </authorList>
    </citation>
    <scope>NUCLEOTIDE SEQUENCE [LARGE SCALE GENOMIC DNA]</scope>
    <source>
        <strain evidence="2 3">YBJ-36</strain>
    </source>
</reference>
<dbReference type="AlphaFoldDB" id="A0A437MTT1"/>
<keyword evidence="1" id="KW-0732">Signal</keyword>
<evidence type="ECO:0000313" key="3">
    <source>
        <dbReference type="Proteomes" id="UP000282759"/>
    </source>
</evidence>
<proteinExistence type="predicted"/>
<gene>
    <name evidence="2" type="ORF">EOD41_10660</name>
</gene>
<dbReference type="EMBL" id="SACK01000003">
    <property type="protein sequence ID" value="RVU01068.1"/>
    <property type="molecule type" value="Genomic_DNA"/>
</dbReference>
<dbReference type="OrthoDB" id="789253at2"/>
<dbReference type="Gene3D" id="1.25.40.10">
    <property type="entry name" value="Tetratricopeptide repeat domain"/>
    <property type="match status" value="1"/>
</dbReference>
<dbReference type="InterPro" id="IPR011990">
    <property type="entry name" value="TPR-like_helical_dom_sf"/>
</dbReference>
<organism evidence="2 3">
    <name type="scientific">Mucilaginibacter limnophilus</name>
    <dbReference type="NCBI Taxonomy" id="1932778"/>
    <lineage>
        <taxon>Bacteria</taxon>
        <taxon>Pseudomonadati</taxon>
        <taxon>Bacteroidota</taxon>
        <taxon>Sphingobacteriia</taxon>
        <taxon>Sphingobacteriales</taxon>
        <taxon>Sphingobacteriaceae</taxon>
        <taxon>Mucilaginibacter</taxon>
    </lineage>
</organism>
<feature type="chain" id="PRO_5019206485" evidence="1">
    <location>
        <begin position="20"/>
        <end position="226"/>
    </location>
</feature>
<name>A0A437MTT1_9SPHI</name>
<dbReference type="RefSeq" id="WP_127704779.1">
    <property type="nucleotide sequence ID" value="NZ_SACK01000003.1"/>
</dbReference>
<accession>A0A437MTT1</accession>
<feature type="signal peptide" evidence="1">
    <location>
        <begin position="1"/>
        <end position="19"/>
    </location>
</feature>
<sequence>MKHFFISLLFLAVSKFSFAGDLDSLRMKLKNTQNDSLRAPIYAQLAAEYLKYDTISNRVKRMMYQNEALINSMQALQVYSKYSDTTGMRTAFDYLSKLYLKQQRYSQAKWFTLQSNNLSRIKSDVPNIIQSLKQLAAIKNALKEYKLAEQDINEAAYIASNGYTYMPDSVKEAQTKRLLKKKNLTATVKMKKSTRKSTAALTAITAANTKKNKAIKADATKKLASL</sequence>
<dbReference type="Proteomes" id="UP000282759">
    <property type="component" value="Unassembled WGS sequence"/>
</dbReference>
<comment type="caution">
    <text evidence="2">The sequence shown here is derived from an EMBL/GenBank/DDBJ whole genome shotgun (WGS) entry which is preliminary data.</text>
</comment>
<evidence type="ECO:0000256" key="1">
    <source>
        <dbReference type="SAM" id="SignalP"/>
    </source>
</evidence>
<protein>
    <submittedName>
        <fullName evidence="2">Uncharacterized protein</fullName>
    </submittedName>
</protein>
<keyword evidence="3" id="KW-1185">Reference proteome</keyword>